<evidence type="ECO:0000256" key="4">
    <source>
        <dbReference type="ARBA" id="ARBA00022449"/>
    </source>
</evidence>
<evidence type="ECO:0000256" key="7">
    <source>
        <dbReference type="ARBA" id="ARBA00022989"/>
    </source>
</evidence>
<feature type="domain" description="Cyclic nucleotide-binding" evidence="14">
    <location>
        <begin position="706"/>
        <end position="820"/>
    </location>
</feature>
<feature type="transmembrane region" description="Helical" evidence="13">
    <location>
        <begin position="75"/>
        <end position="92"/>
    </location>
</feature>
<comment type="caution">
    <text evidence="15">The sequence shown here is derived from an EMBL/GenBank/DDBJ whole genome shotgun (WGS) entry which is preliminary data.</text>
</comment>
<dbReference type="SUPFAM" id="SSF51206">
    <property type="entry name" value="cAMP-binding domain-like"/>
    <property type="match status" value="1"/>
</dbReference>
<dbReference type="PANTHER" id="PTHR10110">
    <property type="entry name" value="SODIUM/HYDROGEN EXCHANGER"/>
    <property type="match status" value="1"/>
</dbReference>
<protein>
    <submittedName>
        <fullName evidence="15">CPA1 family monovalent cation:H+ antiporter</fullName>
    </submittedName>
</protein>
<dbReference type="GO" id="GO:0015386">
    <property type="term" value="F:potassium:proton antiporter activity"/>
    <property type="evidence" value="ECO:0007669"/>
    <property type="project" value="TreeGrafter"/>
</dbReference>
<gene>
    <name evidence="15" type="ORF">GGR03_001312</name>
</gene>
<evidence type="ECO:0000256" key="2">
    <source>
        <dbReference type="ARBA" id="ARBA00007367"/>
    </source>
</evidence>
<dbReference type="InterPro" id="IPR000595">
    <property type="entry name" value="cNMP-bd_dom"/>
</dbReference>
<evidence type="ECO:0000259" key="14">
    <source>
        <dbReference type="PROSITE" id="PS50042"/>
    </source>
</evidence>
<evidence type="ECO:0000256" key="10">
    <source>
        <dbReference type="ARBA" id="ARBA00023136"/>
    </source>
</evidence>
<keyword evidence="4" id="KW-0050">Antiport</keyword>
<keyword evidence="6 13" id="KW-0812">Transmembrane</keyword>
<feature type="transmembrane region" description="Helical" evidence="13">
    <location>
        <begin position="362"/>
        <end position="380"/>
    </location>
</feature>
<evidence type="ECO:0000256" key="9">
    <source>
        <dbReference type="ARBA" id="ARBA00023065"/>
    </source>
</evidence>
<dbReference type="Pfam" id="PF00999">
    <property type="entry name" value="Na_H_Exchanger"/>
    <property type="match status" value="1"/>
</dbReference>
<feature type="region of interest" description="Disordered" evidence="12">
    <location>
        <begin position="820"/>
        <end position="855"/>
    </location>
</feature>
<feature type="transmembrane region" description="Helical" evidence="13">
    <location>
        <begin position="174"/>
        <end position="194"/>
    </location>
</feature>
<accession>A0A7W6MNT1</accession>
<evidence type="ECO:0000256" key="13">
    <source>
        <dbReference type="SAM" id="Phobius"/>
    </source>
</evidence>
<dbReference type="InterPro" id="IPR018490">
    <property type="entry name" value="cNMP-bd_dom_sf"/>
</dbReference>
<dbReference type="PANTHER" id="PTHR10110:SF195">
    <property type="entry name" value="NA(+)_H(+) ANTIPORTER NHAS2"/>
    <property type="match status" value="1"/>
</dbReference>
<feature type="transmembrane region" description="Helical" evidence="13">
    <location>
        <begin position="243"/>
        <end position="272"/>
    </location>
</feature>
<dbReference type="GO" id="GO:0051453">
    <property type="term" value="P:regulation of intracellular pH"/>
    <property type="evidence" value="ECO:0007669"/>
    <property type="project" value="TreeGrafter"/>
</dbReference>
<dbReference type="RefSeq" id="WP_183206735.1">
    <property type="nucleotide sequence ID" value="NZ_JAAAMM010000001.1"/>
</dbReference>
<evidence type="ECO:0000256" key="5">
    <source>
        <dbReference type="ARBA" id="ARBA00022475"/>
    </source>
</evidence>
<dbReference type="Pfam" id="PF00027">
    <property type="entry name" value="cNMP_binding"/>
    <property type="match status" value="1"/>
</dbReference>
<dbReference type="InterPro" id="IPR006153">
    <property type="entry name" value="Cation/H_exchanger_TM"/>
</dbReference>
<keyword evidence="9" id="KW-0406">Ion transport</keyword>
<keyword evidence="11" id="KW-0739">Sodium transport</keyword>
<dbReference type="EMBL" id="JACIEM010000001">
    <property type="protein sequence ID" value="MBB4002265.1"/>
    <property type="molecule type" value="Genomic_DNA"/>
</dbReference>
<feature type="transmembrane region" description="Helical" evidence="13">
    <location>
        <begin position="104"/>
        <end position="123"/>
    </location>
</feature>
<feature type="transmembrane region" description="Helical" evidence="13">
    <location>
        <begin position="292"/>
        <end position="308"/>
    </location>
</feature>
<keyword evidence="7 13" id="KW-1133">Transmembrane helix</keyword>
<reference evidence="15 16" key="1">
    <citation type="submission" date="2020-08" db="EMBL/GenBank/DDBJ databases">
        <title>Genomic Encyclopedia of Type Strains, Phase IV (KMG-IV): sequencing the most valuable type-strain genomes for metagenomic binning, comparative biology and taxonomic classification.</title>
        <authorList>
            <person name="Goeker M."/>
        </authorList>
    </citation>
    <scope>NUCLEOTIDE SEQUENCE [LARGE SCALE GENOMIC DNA]</scope>
    <source>
        <strain evidence="15 16">DSM 103570</strain>
    </source>
</reference>
<keyword evidence="10 13" id="KW-0472">Membrane</keyword>
<sequence>MFDVAAIILVVASLLLIVAALQPVAARFQLPSTILLAAVGVALGFLAAFLLATPVTDAFNVIVSPIVNLPVRSSIFLYVFLPLLLFQASIMIDVRRVMDDAVPILVLAVVAVVLAAAVIGFSLNALFGISLVGALLLGSIVATTDPAAVVAIFRELGAPARLTRLVEGESLLNDAAAIALFSLLLTVIVSNQPLEASDALVRFGTAFLGGALAGFVGGYALSLALPLIGGIRSAEVTLTLGAVYAIYILSDQFLGVSGVVAVVVAGLAVSAMVPARIAPSNWRYLRDVWEQIGFWAGSLVFLLAAILVPRILSEVRFQDLLIVLTAVVAALAARAVVLFLVLPALSAIGAARPVSLPYSVTIFWGGLRGAVTLALALVVTENAFVEPELKRFIAVTATGFVLFTLFVNGLTLHRVIHWLKLDRLSPVDSAVRNQVLALTLAEVKDTLELTARRYGLNSEASGAVIGTYRSRIEEASTLDIEEVLTDRQRVTLGLIALATREKELILQHHGRGTIAVDAVGAMLSHAERLVEGARSDGRVGYNRAARESLEYGRGFRVAYELHFRFSIDRFLTRRLIRRFETLLVLSLLTTELLEYIPQRITPLLGARIGAILTEIVKSRHDAANNGLQALRLQYPEYATAVEEEFLSQLGEQQELSHFDDLFEEGILALEIHQDLRRAVLVRGPLRERRQLDLKLNTLDMIRSLQIFRHLDDKRVKRLARRLKPRIVLPGGYLARKGDLPTGLYFIASGVVEVRREDQTITLGQGEFFGEIALLTGRPRGADVVALTYCNVLVLAAEDFDRFLKAYPKVREEIEKTALRREEDNAGRRVAASEPRSQAAAGEPAQGARELVGTSD</sequence>
<keyword evidence="8" id="KW-0915">Sodium</keyword>
<evidence type="ECO:0000256" key="8">
    <source>
        <dbReference type="ARBA" id="ARBA00023053"/>
    </source>
</evidence>
<evidence type="ECO:0000256" key="12">
    <source>
        <dbReference type="SAM" id="MobiDB-lite"/>
    </source>
</evidence>
<comment type="subcellular location">
    <subcellularLocation>
        <location evidence="1">Cell membrane</location>
        <topology evidence="1">Multi-pass membrane protein</topology>
    </subcellularLocation>
</comment>
<feature type="transmembrane region" description="Helical" evidence="13">
    <location>
        <begin position="320"/>
        <end position="342"/>
    </location>
</feature>
<organism evidence="15 16">
    <name type="scientific">Aurantimonas endophytica</name>
    <dbReference type="NCBI Taxonomy" id="1522175"/>
    <lineage>
        <taxon>Bacteria</taxon>
        <taxon>Pseudomonadati</taxon>
        <taxon>Pseudomonadota</taxon>
        <taxon>Alphaproteobacteria</taxon>
        <taxon>Hyphomicrobiales</taxon>
        <taxon>Aurantimonadaceae</taxon>
        <taxon>Aurantimonas</taxon>
    </lineage>
</organism>
<dbReference type="Gene3D" id="2.60.120.10">
    <property type="entry name" value="Jelly Rolls"/>
    <property type="match status" value="1"/>
</dbReference>
<evidence type="ECO:0000313" key="16">
    <source>
        <dbReference type="Proteomes" id="UP000588647"/>
    </source>
</evidence>
<dbReference type="InterPro" id="IPR014710">
    <property type="entry name" value="RmlC-like_jellyroll"/>
</dbReference>
<feature type="transmembrane region" description="Helical" evidence="13">
    <location>
        <begin position="392"/>
        <end position="412"/>
    </location>
</feature>
<evidence type="ECO:0000313" key="15">
    <source>
        <dbReference type="EMBL" id="MBB4002265.1"/>
    </source>
</evidence>
<evidence type="ECO:0000256" key="6">
    <source>
        <dbReference type="ARBA" id="ARBA00022692"/>
    </source>
</evidence>
<evidence type="ECO:0000256" key="1">
    <source>
        <dbReference type="ARBA" id="ARBA00004651"/>
    </source>
</evidence>
<dbReference type="GO" id="GO:0005886">
    <property type="term" value="C:plasma membrane"/>
    <property type="evidence" value="ECO:0007669"/>
    <property type="project" value="UniProtKB-SubCell"/>
</dbReference>
<dbReference type="Proteomes" id="UP000588647">
    <property type="component" value="Unassembled WGS sequence"/>
</dbReference>
<feature type="transmembrane region" description="Helical" evidence="13">
    <location>
        <begin position="129"/>
        <end position="153"/>
    </location>
</feature>
<dbReference type="InterPro" id="IPR018422">
    <property type="entry name" value="Cation/H_exchanger_CPA1"/>
</dbReference>
<dbReference type="GO" id="GO:0015385">
    <property type="term" value="F:sodium:proton antiporter activity"/>
    <property type="evidence" value="ECO:0007669"/>
    <property type="project" value="InterPro"/>
</dbReference>
<dbReference type="GO" id="GO:0098719">
    <property type="term" value="P:sodium ion import across plasma membrane"/>
    <property type="evidence" value="ECO:0007669"/>
    <property type="project" value="TreeGrafter"/>
</dbReference>
<evidence type="ECO:0000256" key="11">
    <source>
        <dbReference type="ARBA" id="ARBA00023201"/>
    </source>
</evidence>
<dbReference type="PROSITE" id="PS50042">
    <property type="entry name" value="CNMP_BINDING_3"/>
    <property type="match status" value="1"/>
</dbReference>
<dbReference type="AlphaFoldDB" id="A0A7W6MNT1"/>
<dbReference type="CDD" id="cd00038">
    <property type="entry name" value="CAP_ED"/>
    <property type="match status" value="1"/>
</dbReference>
<keyword evidence="3" id="KW-0813">Transport</keyword>
<comment type="similarity">
    <text evidence="2">Belongs to the monovalent cation:proton antiporter 1 (CPA1) transporter (TC 2.A.36) family.</text>
</comment>
<feature type="transmembrane region" description="Helical" evidence="13">
    <location>
        <begin position="6"/>
        <end position="26"/>
    </location>
</feature>
<keyword evidence="16" id="KW-1185">Reference proteome</keyword>
<feature type="transmembrane region" description="Helical" evidence="13">
    <location>
        <begin position="206"/>
        <end position="231"/>
    </location>
</feature>
<name>A0A7W6MNT1_9HYPH</name>
<proteinExistence type="inferred from homology"/>
<keyword evidence="5" id="KW-1003">Cell membrane</keyword>
<evidence type="ECO:0000256" key="3">
    <source>
        <dbReference type="ARBA" id="ARBA00022448"/>
    </source>
</evidence>
<dbReference type="SMART" id="SM00100">
    <property type="entry name" value="cNMP"/>
    <property type="match status" value="1"/>
</dbReference>
<feature type="transmembrane region" description="Helical" evidence="13">
    <location>
        <begin position="33"/>
        <end position="55"/>
    </location>
</feature>
<dbReference type="Gene3D" id="6.10.140.1330">
    <property type="match status" value="1"/>
</dbReference>